<dbReference type="InterPro" id="IPR051324">
    <property type="entry name" value="Stress/Tellurium_Resist"/>
</dbReference>
<comment type="caution">
    <text evidence="2">The sequence shown here is derived from an EMBL/GenBank/DDBJ whole genome shotgun (WGS) entry which is preliminary data.</text>
</comment>
<dbReference type="Proteomes" id="UP000279275">
    <property type="component" value="Unassembled WGS sequence"/>
</dbReference>
<evidence type="ECO:0000313" key="3">
    <source>
        <dbReference type="Proteomes" id="UP000279275"/>
    </source>
</evidence>
<sequence length="357" mass="38068">MTKGRVEPLTVDDLVVAVRHSAPVDLSALLLTAAGRVRDAKDFVFYNQPDGAGVRLMHGGQPGIALALAAIPPDVAHVRIVVSLDGPGGFDGAVPEVRVSDATGNTRYEYAVEGLHDESVVIAVDFDRDGPRWYLRAVGHGYPADLGELVRGHGVEVGGQTMPDVYHGTTVLDPGQDLALSDIRKSELSLVKMALGWDPVRVQGPKGLRELEIDLDASALLYVGDQLVDTVYYQQLTSKDGHIRHSGDNLTGEGTGDNEVISVDLARLPSAVTAVVFVITSYAGHTFERINNAFWRLVDGAGNAELARSNLRGGGAHTGMVVAKVYREGGAWRLQSIGQPIQAGHPVETISQVASYL</sequence>
<proteinExistence type="predicted"/>
<organism evidence="2 3">
    <name type="scientific">Nocardia stercoris</name>
    <dbReference type="NCBI Taxonomy" id="2483361"/>
    <lineage>
        <taxon>Bacteria</taxon>
        <taxon>Bacillati</taxon>
        <taxon>Actinomycetota</taxon>
        <taxon>Actinomycetes</taxon>
        <taxon>Mycobacteriales</taxon>
        <taxon>Nocardiaceae</taxon>
        <taxon>Nocardia</taxon>
    </lineage>
</organism>
<evidence type="ECO:0000259" key="1">
    <source>
        <dbReference type="Pfam" id="PF02342"/>
    </source>
</evidence>
<dbReference type="PANTHER" id="PTHR32097:SF17">
    <property type="entry name" value="CAMP-BINDING PROTEIN 1-RELATED"/>
    <property type="match status" value="1"/>
</dbReference>
<name>A0A3M2LCJ7_9NOCA</name>
<keyword evidence="3" id="KW-1185">Reference proteome</keyword>
<protein>
    <submittedName>
        <fullName evidence="2">Stress protein</fullName>
    </submittedName>
</protein>
<accession>A0A3M2LCJ7</accession>
<dbReference type="AlphaFoldDB" id="A0A3M2LCJ7"/>
<dbReference type="Pfam" id="PF02342">
    <property type="entry name" value="TerD"/>
    <property type="match status" value="2"/>
</dbReference>
<dbReference type="EMBL" id="RFFH01000003">
    <property type="protein sequence ID" value="RMI33705.1"/>
    <property type="molecule type" value="Genomic_DNA"/>
</dbReference>
<reference evidence="2 3" key="1">
    <citation type="submission" date="2018-10" db="EMBL/GenBank/DDBJ databases">
        <title>Isolation from cow dung.</title>
        <authorList>
            <person name="Ling L."/>
        </authorList>
    </citation>
    <scope>NUCLEOTIDE SEQUENCE [LARGE SCALE GENOMIC DNA]</scope>
    <source>
        <strain evidence="2 3">NEAU-LL90</strain>
    </source>
</reference>
<dbReference type="CDD" id="cd06974">
    <property type="entry name" value="TerD_like"/>
    <property type="match status" value="2"/>
</dbReference>
<evidence type="ECO:0000313" key="2">
    <source>
        <dbReference type="EMBL" id="RMI33705.1"/>
    </source>
</evidence>
<dbReference type="Gene3D" id="2.60.60.30">
    <property type="entry name" value="sav2460 like domains"/>
    <property type="match status" value="2"/>
</dbReference>
<dbReference type="OrthoDB" id="56224at2"/>
<feature type="domain" description="TerD" evidence="1">
    <location>
        <begin position="171"/>
        <end position="344"/>
    </location>
</feature>
<feature type="domain" description="TerD" evidence="1">
    <location>
        <begin position="22"/>
        <end position="151"/>
    </location>
</feature>
<gene>
    <name evidence="2" type="ORF">EBN03_10285</name>
</gene>
<dbReference type="InterPro" id="IPR003325">
    <property type="entry name" value="TerD"/>
</dbReference>
<dbReference type="PANTHER" id="PTHR32097">
    <property type="entry name" value="CAMP-BINDING PROTEIN 1-RELATED"/>
    <property type="match status" value="1"/>
</dbReference>